<protein>
    <submittedName>
        <fullName evidence="1">Uncharacterized protein</fullName>
    </submittedName>
</protein>
<name>A0ACC1XBA6_MELAZ</name>
<gene>
    <name evidence="1" type="ORF">OWV82_018675</name>
</gene>
<dbReference type="Proteomes" id="UP001164539">
    <property type="component" value="Chromosome 10"/>
</dbReference>
<organism evidence="1 2">
    <name type="scientific">Melia azedarach</name>
    <name type="common">Chinaberry tree</name>
    <dbReference type="NCBI Taxonomy" id="155640"/>
    <lineage>
        <taxon>Eukaryota</taxon>
        <taxon>Viridiplantae</taxon>
        <taxon>Streptophyta</taxon>
        <taxon>Embryophyta</taxon>
        <taxon>Tracheophyta</taxon>
        <taxon>Spermatophyta</taxon>
        <taxon>Magnoliopsida</taxon>
        <taxon>eudicotyledons</taxon>
        <taxon>Gunneridae</taxon>
        <taxon>Pentapetalae</taxon>
        <taxon>rosids</taxon>
        <taxon>malvids</taxon>
        <taxon>Sapindales</taxon>
        <taxon>Meliaceae</taxon>
        <taxon>Melia</taxon>
    </lineage>
</organism>
<evidence type="ECO:0000313" key="1">
    <source>
        <dbReference type="EMBL" id="KAJ4708786.1"/>
    </source>
</evidence>
<sequence length="134" mass="14446">MDLNTPPVPHRISSPKTSEGKCSLRTPLLPFGFAWLGIPYMVSFFTFLSFFFFFFICAVGMSDAGESQHSPADSEAATPENVASSPISSSQTNRYKVLVGRGRSSVVGESSEEGADQSFFLDDEGTSVTAKMLA</sequence>
<dbReference type="EMBL" id="CM051403">
    <property type="protein sequence ID" value="KAJ4708786.1"/>
    <property type="molecule type" value="Genomic_DNA"/>
</dbReference>
<comment type="caution">
    <text evidence="1">The sequence shown here is derived from an EMBL/GenBank/DDBJ whole genome shotgun (WGS) entry which is preliminary data.</text>
</comment>
<keyword evidence="2" id="KW-1185">Reference proteome</keyword>
<reference evidence="1 2" key="1">
    <citation type="journal article" date="2023" name="Science">
        <title>Complex scaffold remodeling in plant triterpene biosynthesis.</title>
        <authorList>
            <person name="De La Pena R."/>
            <person name="Hodgson H."/>
            <person name="Liu J.C."/>
            <person name="Stephenson M.J."/>
            <person name="Martin A.C."/>
            <person name="Owen C."/>
            <person name="Harkess A."/>
            <person name="Leebens-Mack J."/>
            <person name="Jimenez L.E."/>
            <person name="Osbourn A."/>
            <person name="Sattely E.S."/>
        </authorList>
    </citation>
    <scope>NUCLEOTIDE SEQUENCE [LARGE SCALE GENOMIC DNA]</scope>
    <source>
        <strain evidence="2">cv. JPN11</strain>
        <tissue evidence="1">Leaf</tissue>
    </source>
</reference>
<proteinExistence type="predicted"/>
<accession>A0ACC1XBA6</accession>
<evidence type="ECO:0000313" key="2">
    <source>
        <dbReference type="Proteomes" id="UP001164539"/>
    </source>
</evidence>